<dbReference type="PANTHER" id="PTHR47124">
    <property type="entry name" value="F-BOX PROTEIN SKIP8"/>
    <property type="match status" value="1"/>
</dbReference>
<protein>
    <recommendedName>
        <fullName evidence="1">F-box domain-containing protein</fullName>
    </recommendedName>
</protein>
<dbReference type="SUPFAM" id="SSF54427">
    <property type="entry name" value="NTF2-like"/>
    <property type="match status" value="1"/>
</dbReference>
<dbReference type="InterPro" id="IPR044260">
    <property type="entry name" value="SKIP8-like"/>
</dbReference>
<dbReference type="InterPro" id="IPR032710">
    <property type="entry name" value="NTF2-like_dom_sf"/>
</dbReference>
<organism evidence="2 3">
    <name type="scientific">Arabis nemorensis</name>
    <dbReference type="NCBI Taxonomy" id="586526"/>
    <lineage>
        <taxon>Eukaryota</taxon>
        <taxon>Viridiplantae</taxon>
        <taxon>Streptophyta</taxon>
        <taxon>Embryophyta</taxon>
        <taxon>Tracheophyta</taxon>
        <taxon>Spermatophyta</taxon>
        <taxon>Magnoliopsida</taxon>
        <taxon>eudicotyledons</taxon>
        <taxon>Gunneridae</taxon>
        <taxon>Pentapetalae</taxon>
        <taxon>rosids</taxon>
        <taxon>malvids</taxon>
        <taxon>Brassicales</taxon>
        <taxon>Brassicaceae</taxon>
        <taxon>Arabideae</taxon>
        <taxon>Arabis</taxon>
    </lineage>
</organism>
<dbReference type="Gene3D" id="3.10.450.50">
    <property type="match status" value="1"/>
</dbReference>
<evidence type="ECO:0000313" key="2">
    <source>
        <dbReference type="EMBL" id="VVB11887.1"/>
    </source>
</evidence>
<dbReference type="Pfam" id="PF13474">
    <property type="entry name" value="SnoaL_3"/>
    <property type="match status" value="1"/>
</dbReference>
<evidence type="ECO:0000313" key="3">
    <source>
        <dbReference type="Proteomes" id="UP000489600"/>
    </source>
</evidence>
<accession>A0A565CDY9</accession>
<dbReference type="InterPro" id="IPR036047">
    <property type="entry name" value="F-box-like_dom_sf"/>
</dbReference>
<dbReference type="InterPro" id="IPR001810">
    <property type="entry name" value="F-box_dom"/>
</dbReference>
<dbReference type="Gene3D" id="1.20.1280.50">
    <property type="match status" value="1"/>
</dbReference>
<dbReference type="PANTHER" id="PTHR47124:SF1">
    <property type="entry name" value="F-BOX PROTEIN SKIP8"/>
    <property type="match status" value="1"/>
</dbReference>
<dbReference type="Proteomes" id="UP000489600">
    <property type="component" value="Unassembled WGS sequence"/>
</dbReference>
<feature type="domain" description="F-box" evidence="1">
    <location>
        <begin position="20"/>
        <end position="66"/>
    </location>
</feature>
<dbReference type="InterPro" id="IPR037401">
    <property type="entry name" value="SnoaL-like"/>
</dbReference>
<dbReference type="EMBL" id="CABITT030000007">
    <property type="protein sequence ID" value="VVB11887.1"/>
    <property type="molecule type" value="Genomic_DNA"/>
</dbReference>
<evidence type="ECO:0000259" key="1">
    <source>
        <dbReference type="PROSITE" id="PS50181"/>
    </source>
</evidence>
<dbReference type="PROSITE" id="PS50181">
    <property type="entry name" value="FBOX"/>
    <property type="match status" value="1"/>
</dbReference>
<proteinExistence type="predicted"/>
<gene>
    <name evidence="2" type="ORF">ANE_LOCUS22331</name>
</gene>
<comment type="caution">
    <text evidence="2">The sequence shown here is derived from an EMBL/GenBank/DDBJ whole genome shotgun (WGS) entry which is preliminary data.</text>
</comment>
<reference evidence="2" key="1">
    <citation type="submission" date="2019-07" db="EMBL/GenBank/DDBJ databases">
        <authorList>
            <person name="Dittberner H."/>
        </authorList>
    </citation>
    <scope>NUCLEOTIDE SEQUENCE [LARGE SCALE GENOMIC DNA]</scope>
</reference>
<dbReference type="SUPFAM" id="SSF81383">
    <property type="entry name" value="F-box domain"/>
    <property type="match status" value="1"/>
</dbReference>
<name>A0A565CDY9_9BRAS</name>
<dbReference type="CDD" id="cd22117">
    <property type="entry name" value="F-box_FBXL4"/>
    <property type="match status" value="1"/>
</dbReference>
<dbReference type="OrthoDB" id="1901658at2759"/>
<keyword evidence="3" id="KW-1185">Reference proteome</keyword>
<dbReference type="Pfam" id="PF12937">
    <property type="entry name" value="F-box-like"/>
    <property type="match status" value="1"/>
</dbReference>
<sequence length="218" mass="25301">MVGVSTMSKVVLLSDDKAGFSMIEQLVPEMTTHILSFLDYSSLCSLSMTSSLMGKTANDDNLWKSLYHQDFQEEEGTVTPFNRWKAYYAATKTLMNANFEFVNIMTAKSLPRMSRLWLTAHWVTCFSDSGKRYTGYEAVMERLEDLFDSWEFWFDFDAFDVEARIRTEWAWVTMFTSHHVAVDGPLRITNVFELHDNRWFMVHHYCSIVPTGGAEDNE</sequence>
<dbReference type="AlphaFoldDB" id="A0A565CDY9"/>